<feature type="coiled-coil region" evidence="1">
    <location>
        <begin position="4"/>
        <end position="31"/>
    </location>
</feature>
<organism evidence="2 3">
    <name type="scientific">Tritrichomonas musculus</name>
    <dbReference type="NCBI Taxonomy" id="1915356"/>
    <lineage>
        <taxon>Eukaryota</taxon>
        <taxon>Metamonada</taxon>
        <taxon>Parabasalia</taxon>
        <taxon>Tritrichomonadida</taxon>
        <taxon>Tritrichomonadidae</taxon>
        <taxon>Tritrichomonas</taxon>
    </lineage>
</organism>
<evidence type="ECO:0000256" key="1">
    <source>
        <dbReference type="SAM" id="Coils"/>
    </source>
</evidence>
<gene>
    <name evidence="2" type="ORF">M9Y10_014092</name>
</gene>
<proteinExistence type="predicted"/>
<sequence>MTENEGYEQNQESIEQLVDDVNQQQNQQEAEPENLNPFNWEEINYVTCQFFDLVLGFISTDQVAEFEFLQNFVRDNGKISQPDLKFIRIWYLKHPEQIREECNDIIYYLLMLIECVVCNGCRPGETSERTEQFAKDTWINAKNTNQKIVDIIIKLKDDKIEEIMDYFPYFPFSDWSYETNIYELFLHRN</sequence>
<dbReference type="EMBL" id="JAPFFF010000002">
    <property type="protein sequence ID" value="KAK8896197.1"/>
    <property type="molecule type" value="Genomic_DNA"/>
</dbReference>
<reference evidence="2 3" key="1">
    <citation type="submission" date="2024-04" db="EMBL/GenBank/DDBJ databases">
        <title>Tritrichomonas musculus Genome.</title>
        <authorList>
            <person name="Alves-Ferreira E."/>
            <person name="Grigg M."/>
            <person name="Lorenzi H."/>
            <person name="Galac M."/>
        </authorList>
    </citation>
    <scope>NUCLEOTIDE SEQUENCE [LARGE SCALE GENOMIC DNA]</scope>
    <source>
        <strain evidence="2 3">EAF2021</strain>
    </source>
</reference>
<evidence type="ECO:0000313" key="2">
    <source>
        <dbReference type="EMBL" id="KAK8896197.1"/>
    </source>
</evidence>
<keyword evidence="3" id="KW-1185">Reference proteome</keyword>
<protein>
    <submittedName>
        <fullName evidence="2">Uncharacterized protein</fullName>
    </submittedName>
</protein>
<keyword evidence="1" id="KW-0175">Coiled coil</keyword>
<evidence type="ECO:0000313" key="3">
    <source>
        <dbReference type="Proteomes" id="UP001470230"/>
    </source>
</evidence>
<comment type="caution">
    <text evidence="2">The sequence shown here is derived from an EMBL/GenBank/DDBJ whole genome shotgun (WGS) entry which is preliminary data.</text>
</comment>
<accession>A0ABR2KYJ3</accession>
<dbReference type="Proteomes" id="UP001470230">
    <property type="component" value="Unassembled WGS sequence"/>
</dbReference>
<name>A0ABR2KYJ3_9EUKA</name>